<evidence type="ECO:0000256" key="1">
    <source>
        <dbReference type="PROSITE-ProRule" id="PRU00047"/>
    </source>
</evidence>
<dbReference type="SMART" id="SM00343">
    <property type="entry name" value="ZnF_C2HC"/>
    <property type="match status" value="1"/>
</dbReference>
<gene>
    <name evidence="4" type="ORF">IFM89_008179</name>
</gene>
<name>A0A835I0F3_9MAGN</name>
<evidence type="ECO:0000313" key="5">
    <source>
        <dbReference type="Proteomes" id="UP000631114"/>
    </source>
</evidence>
<sequence>MTRAKGRRQCRSNSDVEVHDPPAPRQHSHAPSRPHSPTLSSHTEQRIAQWVAAADYHNRSISNPPPPIRGIRTPHPNQGDRERNPNTSSNKNLDFERANRRNRHHQVPNLVPQTQVANQHNQRYQRVRQGDQQAYLTYQVFAPLVDRLPQQVRQGRRPLPSISDRESDTPHWASTDQAQYATSTGPGSNYVAPNFQLWAYADQAQGREQHAFRPNPNGHAHQILRRHKGAPIACDRRASPPSSPRRNRRQPHRIAPDFDPPNPSDLSSSPSPPRRKIFEWLNQSIQKDLAFKDIFYMSNAIKYALKAEELHKSFVSITTPHPVSIPRSTFEATCFECGKVEHMKSDCPQLKRVALVHDDQSEMGATQLPHSMTQPVVVTPPDSGVPALMIR</sequence>
<feature type="region of interest" description="Disordered" evidence="2">
    <location>
        <begin position="1"/>
        <end position="44"/>
    </location>
</feature>
<dbReference type="GO" id="GO:0008270">
    <property type="term" value="F:zinc ion binding"/>
    <property type="evidence" value="ECO:0007669"/>
    <property type="project" value="UniProtKB-KW"/>
</dbReference>
<dbReference type="SUPFAM" id="SSF57756">
    <property type="entry name" value="Retrovirus zinc finger-like domains"/>
    <property type="match status" value="1"/>
</dbReference>
<evidence type="ECO:0000256" key="2">
    <source>
        <dbReference type="SAM" id="MobiDB-lite"/>
    </source>
</evidence>
<feature type="domain" description="CCHC-type" evidence="3">
    <location>
        <begin position="334"/>
        <end position="349"/>
    </location>
</feature>
<feature type="compositionally biased region" description="Basic residues" evidence="2">
    <location>
        <begin position="1"/>
        <end position="10"/>
    </location>
</feature>
<dbReference type="Gene3D" id="4.10.60.10">
    <property type="entry name" value="Zinc finger, CCHC-type"/>
    <property type="match status" value="1"/>
</dbReference>
<keyword evidence="1" id="KW-0479">Metal-binding</keyword>
<protein>
    <recommendedName>
        <fullName evidence="3">CCHC-type domain-containing protein</fullName>
    </recommendedName>
</protein>
<dbReference type="Pfam" id="PF00098">
    <property type="entry name" value="zf-CCHC"/>
    <property type="match status" value="1"/>
</dbReference>
<keyword evidence="1" id="KW-0863">Zinc-finger</keyword>
<dbReference type="Proteomes" id="UP000631114">
    <property type="component" value="Unassembled WGS sequence"/>
</dbReference>
<feature type="region of interest" description="Disordered" evidence="2">
    <location>
        <begin position="58"/>
        <end position="93"/>
    </location>
</feature>
<keyword evidence="1" id="KW-0862">Zinc</keyword>
<dbReference type="EMBL" id="JADFTS010000004">
    <property type="protein sequence ID" value="KAF9608224.1"/>
    <property type="molecule type" value="Genomic_DNA"/>
</dbReference>
<keyword evidence="5" id="KW-1185">Reference proteome</keyword>
<dbReference type="PROSITE" id="PS50158">
    <property type="entry name" value="ZF_CCHC"/>
    <property type="match status" value="1"/>
</dbReference>
<organism evidence="4 5">
    <name type="scientific">Coptis chinensis</name>
    <dbReference type="NCBI Taxonomy" id="261450"/>
    <lineage>
        <taxon>Eukaryota</taxon>
        <taxon>Viridiplantae</taxon>
        <taxon>Streptophyta</taxon>
        <taxon>Embryophyta</taxon>
        <taxon>Tracheophyta</taxon>
        <taxon>Spermatophyta</taxon>
        <taxon>Magnoliopsida</taxon>
        <taxon>Ranunculales</taxon>
        <taxon>Ranunculaceae</taxon>
        <taxon>Coptidoideae</taxon>
        <taxon>Coptis</taxon>
    </lineage>
</organism>
<comment type="caution">
    <text evidence="4">The sequence shown here is derived from an EMBL/GenBank/DDBJ whole genome shotgun (WGS) entry which is preliminary data.</text>
</comment>
<dbReference type="OrthoDB" id="2006318at2759"/>
<proteinExistence type="predicted"/>
<feature type="compositionally biased region" description="Polar residues" evidence="2">
    <location>
        <begin position="172"/>
        <end position="187"/>
    </location>
</feature>
<feature type="region of interest" description="Disordered" evidence="2">
    <location>
        <begin position="153"/>
        <end position="187"/>
    </location>
</feature>
<dbReference type="GO" id="GO:0003676">
    <property type="term" value="F:nucleic acid binding"/>
    <property type="evidence" value="ECO:0007669"/>
    <property type="project" value="InterPro"/>
</dbReference>
<reference evidence="4 5" key="1">
    <citation type="submission" date="2020-10" db="EMBL/GenBank/DDBJ databases">
        <title>The Coptis chinensis genome and diversification of protoberbering-type alkaloids.</title>
        <authorList>
            <person name="Wang B."/>
            <person name="Shu S."/>
            <person name="Song C."/>
            <person name="Liu Y."/>
        </authorList>
    </citation>
    <scope>NUCLEOTIDE SEQUENCE [LARGE SCALE GENOMIC DNA]</scope>
    <source>
        <strain evidence="4">HL-2020</strain>
        <tissue evidence="4">Leaf</tissue>
    </source>
</reference>
<dbReference type="AlphaFoldDB" id="A0A835I0F3"/>
<evidence type="ECO:0000259" key="3">
    <source>
        <dbReference type="PROSITE" id="PS50158"/>
    </source>
</evidence>
<dbReference type="InterPro" id="IPR036875">
    <property type="entry name" value="Znf_CCHC_sf"/>
</dbReference>
<feature type="region of interest" description="Disordered" evidence="2">
    <location>
        <begin position="229"/>
        <end position="273"/>
    </location>
</feature>
<dbReference type="InterPro" id="IPR001878">
    <property type="entry name" value="Znf_CCHC"/>
</dbReference>
<accession>A0A835I0F3</accession>
<evidence type="ECO:0000313" key="4">
    <source>
        <dbReference type="EMBL" id="KAF9608224.1"/>
    </source>
</evidence>